<dbReference type="PANTHER" id="PTHR24347">
    <property type="entry name" value="SERINE/THREONINE-PROTEIN KINASE"/>
    <property type="match status" value="1"/>
</dbReference>
<feature type="compositionally biased region" description="Basic and acidic residues" evidence="1">
    <location>
        <begin position="255"/>
        <end position="266"/>
    </location>
</feature>
<dbReference type="Gene3D" id="3.30.200.20">
    <property type="entry name" value="Phosphorylase Kinase, domain 1"/>
    <property type="match status" value="1"/>
</dbReference>
<organism evidence="3 4">
    <name type="scientific">Monilinia fructicola</name>
    <name type="common">Brown rot fungus</name>
    <name type="synonym">Ciboria fructicola</name>
    <dbReference type="NCBI Taxonomy" id="38448"/>
    <lineage>
        <taxon>Eukaryota</taxon>
        <taxon>Fungi</taxon>
        <taxon>Dikarya</taxon>
        <taxon>Ascomycota</taxon>
        <taxon>Pezizomycotina</taxon>
        <taxon>Leotiomycetes</taxon>
        <taxon>Helotiales</taxon>
        <taxon>Sclerotiniaceae</taxon>
        <taxon>Monilinia</taxon>
    </lineage>
</organism>
<dbReference type="PROSITE" id="PS00108">
    <property type="entry name" value="PROTEIN_KINASE_ST"/>
    <property type="match status" value="1"/>
</dbReference>
<dbReference type="Proteomes" id="UP000322873">
    <property type="component" value="Unassembled WGS sequence"/>
</dbReference>
<accession>A0A5M9JVZ0</accession>
<feature type="region of interest" description="Disordered" evidence="1">
    <location>
        <begin position="1"/>
        <end position="21"/>
    </location>
</feature>
<dbReference type="InterPro" id="IPR008271">
    <property type="entry name" value="Ser/Thr_kinase_AS"/>
</dbReference>
<dbReference type="AlphaFoldDB" id="A0A5M9JVZ0"/>
<feature type="region of interest" description="Disordered" evidence="1">
    <location>
        <begin position="237"/>
        <end position="266"/>
    </location>
</feature>
<evidence type="ECO:0000259" key="2">
    <source>
        <dbReference type="PROSITE" id="PS50011"/>
    </source>
</evidence>
<evidence type="ECO:0000313" key="3">
    <source>
        <dbReference type="EMBL" id="KAA8572837.1"/>
    </source>
</evidence>
<evidence type="ECO:0000256" key="1">
    <source>
        <dbReference type="SAM" id="MobiDB-lite"/>
    </source>
</evidence>
<dbReference type="InterPro" id="IPR008984">
    <property type="entry name" value="SMAD_FHA_dom_sf"/>
</dbReference>
<dbReference type="Gene3D" id="1.10.510.10">
    <property type="entry name" value="Transferase(Phosphotransferase) domain 1"/>
    <property type="match status" value="1"/>
</dbReference>
<sequence>MEDQESWRQEEKEKDRSKAIITEKQQPLPYLPYSPYSPYSPYLIKVAFHKLVVVPDSLHEPDGQGHLENMNQSLINPHEEEAHHAHDFDDNLVATLSYEDSNTHQRSTIPIYAKGYLHIGRDSEWLDEYPPSVYCEDLESRNGTYVNNVLIGMLGNERIGRLLVDGDLIEIRPDWKFRFHQPRPKMISHMPLPEVELQYFQDRFTISNHLLGSGIAGEVFLANKIGTSKQIACKVVKIKSPRNPPPSSQNRSVSARRESHPQQDTDWKNKSILREIDILSKVNHPNIISIEKAFLSNDRLYMFTELAAAGDLFTYFESRGNRLGDTHARLITRQIALALEYLHSKGIAHRDIKMENILMTNTDTGSRVILTDFGLANFTDKTNGRLFSAVGTEGYVAPEIIGSTSSRGYTTAADMWSFGILTWSLLTGETSIPRGRISQLDEIQATKEFLSSDEKEAAQKWSYLQSRARSFLRGLLASDAEKRMTAVQTVNHIWYRKPPVSSALEQAYERVIRFWKPRDGNEDIVTYLPGYMAPAVDGKGPVRRKHLPDVSLSPYFNLDRHLHPKSSQAAKRRRILDDLKDSGESFLEPSAQQHEPEQNLRKTDYHPIRSVPGIDLFGNHTALVDNQTKNIAGLTYEFPSQIKEMGEVGVIEKATKSLQDPFASPIIDGHTRSKLQNSKDTRVRKETDPANREIHDAASQRVTRFCSAKVFKDEVNKVRKEQIIKGRISAL</sequence>
<comment type="caution">
    <text evidence="3">The sequence shown here is derived from an EMBL/GenBank/DDBJ whole genome shotgun (WGS) entry which is preliminary data.</text>
</comment>
<dbReference type="InterPro" id="IPR000719">
    <property type="entry name" value="Prot_kinase_dom"/>
</dbReference>
<name>A0A5M9JVZ0_MONFR</name>
<dbReference type="PROSITE" id="PS50011">
    <property type="entry name" value="PROTEIN_KINASE_DOM"/>
    <property type="match status" value="1"/>
</dbReference>
<dbReference type="SMART" id="SM00220">
    <property type="entry name" value="S_TKc"/>
    <property type="match status" value="1"/>
</dbReference>
<reference evidence="3 4" key="1">
    <citation type="submission" date="2019-06" db="EMBL/GenBank/DDBJ databases">
        <title>Genome Sequence of the Brown Rot Fungal Pathogen Monilinia fructicola.</title>
        <authorList>
            <person name="De Miccolis Angelini R.M."/>
            <person name="Landi L."/>
            <person name="Abate D."/>
            <person name="Pollastro S."/>
            <person name="Romanazzi G."/>
            <person name="Faretra F."/>
        </authorList>
    </citation>
    <scope>NUCLEOTIDE SEQUENCE [LARGE SCALE GENOMIC DNA]</scope>
    <source>
        <strain evidence="3 4">Mfrc123</strain>
    </source>
</reference>
<dbReference type="SUPFAM" id="SSF56112">
    <property type="entry name" value="Protein kinase-like (PK-like)"/>
    <property type="match status" value="1"/>
</dbReference>
<proteinExistence type="predicted"/>
<dbReference type="SUPFAM" id="SSF49879">
    <property type="entry name" value="SMAD/FHA domain"/>
    <property type="match status" value="1"/>
</dbReference>
<dbReference type="GO" id="GO:0005524">
    <property type="term" value="F:ATP binding"/>
    <property type="evidence" value="ECO:0007669"/>
    <property type="project" value="InterPro"/>
</dbReference>
<dbReference type="Pfam" id="PF00069">
    <property type="entry name" value="Pkinase"/>
    <property type="match status" value="1"/>
</dbReference>
<feature type="compositionally biased region" description="Basic and acidic residues" evidence="1">
    <location>
        <begin position="1"/>
        <end position="18"/>
    </location>
</feature>
<dbReference type="GO" id="GO:0004672">
    <property type="term" value="F:protein kinase activity"/>
    <property type="evidence" value="ECO:0007669"/>
    <property type="project" value="InterPro"/>
</dbReference>
<evidence type="ECO:0000313" key="4">
    <source>
        <dbReference type="Proteomes" id="UP000322873"/>
    </source>
</evidence>
<feature type="domain" description="Protein kinase" evidence="2">
    <location>
        <begin position="205"/>
        <end position="495"/>
    </location>
</feature>
<gene>
    <name evidence="3" type="ORF">EYC84_003408</name>
</gene>
<dbReference type="InterPro" id="IPR011009">
    <property type="entry name" value="Kinase-like_dom_sf"/>
</dbReference>
<keyword evidence="4" id="KW-1185">Reference proteome</keyword>
<protein>
    <recommendedName>
        <fullName evidence="2">Protein kinase domain-containing protein</fullName>
    </recommendedName>
</protein>
<dbReference type="VEuPathDB" id="FungiDB:MFRU_003g00600"/>
<dbReference type="Gene3D" id="2.60.200.20">
    <property type="match status" value="1"/>
</dbReference>
<dbReference type="EMBL" id="VICG01000004">
    <property type="protein sequence ID" value="KAA8572837.1"/>
    <property type="molecule type" value="Genomic_DNA"/>
</dbReference>